<protein>
    <submittedName>
        <fullName evidence="7">Voltage-gated chloride channel protein</fullName>
    </submittedName>
</protein>
<dbReference type="PANTHER" id="PTHR43427:SF12">
    <property type="entry name" value="CHLORIDE TRANSPORTER"/>
    <property type="match status" value="1"/>
</dbReference>
<feature type="transmembrane region" description="Helical" evidence="6">
    <location>
        <begin position="53"/>
        <end position="73"/>
    </location>
</feature>
<keyword evidence="4 6" id="KW-0472">Membrane</keyword>
<accession>A0A3A8EL11</accession>
<keyword evidence="3 6" id="KW-1133">Transmembrane helix</keyword>
<proteinExistence type="predicted"/>
<feature type="transmembrane region" description="Helical" evidence="6">
    <location>
        <begin position="223"/>
        <end position="247"/>
    </location>
</feature>
<comment type="subcellular location">
    <subcellularLocation>
        <location evidence="1">Membrane</location>
        <topology evidence="1">Multi-pass membrane protein</topology>
    </subcellularLocation>
</comment>
<feature type="transmembrane region" description="Helical" evidence="6">
    <location>
        <begin position="16"/>
        <end position="41"/>
    </location>
</feature>
<dbReference type="InterPro" id="IPR050368">
    <property type="entry name" value="ClC-type_chloride_channel"/>
</dbReference>
<gene>
    <name evidence="7" type="ORF">D7V21_05500</name>
</gene>
<keyword evidence="5" id="KW-0406">Ion transport</keyword>
<dbReference type="PRINTS" id="PR00762">
    <property type="entry name" value="CLCHANNEL"/>
</dbReference>
<dbReference type="EMBL" id="RAXU01000005">
    <property type="protein sequence ID" value="RKG34809.1"/>
    <property type="molecule type" value="Genomic_DNA"/>
</dbReference>
<dbReference type="CDD" id="cd03682">
    <property type="entry name" value="ClC_sycA_like"/>
    <property type="match status" value="1"/>
</dbReference>
<feature type="transmembrane region" description="Helical" evidence="6">
    <location>
        <begin position="369"/>
        <end position="392"/>
    </location>
</feature>
<reference evidence="7 8" key="1">
    <citation type="submission" date="2018-09" db="EMBL/GenBank/DDBJ databases">
        <title>The draft genome of Acinetobacter spp. strains.</title>
        <authorList>
            <person name="Qin J."/>
            <person name="Feng Y."/>
            <person name="Zong Z."/>
        </authorList>
    </citation>
    <scope>NUCLEOTIDE SEQUENCE [LARGE SCALE GENOMIC DNA]</scope>
    <source>
        <strain evidence="7 8">WCHAc060096</strain>
    </source>
</reference>
<evidence type="ECO:0000256" key="1">
    <source>
        <dbReference type="ARBA" id="ARBA00004141"/>
    </source>
</evidence>
<comment type="caution">
    <text evidence="7">The sequence shown here is derived from an EMBL/GenBank/DDBJ whole genome shotgun (WGS) entry which is preliminary data.</text>
</comment>
<keyword evidence="8" id="KW-1185">Reference proteome</keyword>
<evidence type="ECO:0000256" key="2">
    <source>
        <dbReference type="ARBA" id="ARBA00022692"/>
    </source>
</evidence>
<dbReference type="InterPro" id="IPR001807">
    <property type="entry name" value="ClC"/>
</dbReference>
<evidence type="ECO:0000313" key="7">
    <source>
        <dbReference type="EMBL" id="RKG34809.1"/>
    </source>
</evidence>
<keyword evidence="5" id="KW-0813">Transport</keyword>
<dbReference type="SUPFAM" id="SSF81340">
    <property type="entry name" value="Clc chloride channel"/>
    <property type="match status" value="1"/>
</dbReference>
<dbReference type="GO" id="GO:0015108">
    <property type="term" value="F:chloride transmembrane transporter activity"/>
    <property type="evidence" value="ECO:0007669"/>
    <property type="project" value="InterPro"/>
</dbReference>
<evidence type="ECO:0000256" key="4">
    <source>
        <dbReference type="ARBA" id="ARBA00023136"/>
    </source>
</evidence>
<evidence type="ECO:0000256" key="5">
    <source>
        <dbReference type="ARBA" id="ARBA00023303"/>
    </source>
</evidence>
<evidence type="ECO:0000313" key="8">
    <source>
        <dbReference type="Proteomes" id="UP000269001"/>
    </source>
</evidence>
<keyword evidence="2 6" id="KW-0812">Transmembrane</keyword>
<feature type="transmembrane region" description="Helical" evidence="6">
    <location>
        <begin position="183"/>
        <end position="203"/>
    </location>
</feature>
<dbReference type="OrthoDB" id="9767361at2"/>
<organism evidence="7 8">
    <name type="scientific">Acinetobacter guerrae</name>
    <dbReference type="NCBI Taxonomy" id="1843371"/>
    <lineage>
        <taxon>Bacteria</taxon>
        <taxon>Pseudomonadati</taxon>
        <taxon>Pseudomonadota</taxon>
        <taxon>Gammaproteobacteria</taxon>
        <taxon>Moraxellales</taxon>
        <taxon>Moraxellaceae</taxon>
        <taxon>Acinetobacter</taxon>
    </lineage>
</organism>
<dbReference type="GO" id="GO:0016020">
    <property type="term" value="C:membrane"/>
    <property type="evidence" value="ECO:0007669"/>
    <property type="project" value="UniProtKB-SubCell"/>
</dbReference>
<keyword evidence="5" id="KW-0407">Ion channel</keyword>
<sequence length="410" mass="44704">MKVFPSSEYTQIFRYTAYWVVASVLIGLISGLSSSLIFVCFDLANQTRIAYPWLVYFLPFIGLFMGYLFYYYGTPIEKGTHLLIDEIHQPRAFIPKRMTPLVFFSAILTQIFGGSAGREAPAVQLSGALTDHMTQVFKVPGDNRKIFLIASIGSGFAAIFGLPLAGAIYGLEITALGKLRYSAVFPCFVSALVASQIPELFHISHPHQYYVVSSFPDLNFTTISSLIVAGLLFGFVARIFIASILFVSKQLSQRVRFMPFRPMIGGIVIMLMTILVGHQKFNGLGVGSIISSFYIDLPVTDFLGKIIFTATTLGSGFKGGEITPLFFVGTTFGNALGQFLPLPISLLAGLGLVSLFAGASKAPLTSIVLAIELFGADIAQYAVITCLLAYLFSGNCGLYTHQNLKLRDED</sequence>
<dbReference type="InterPro" id="IPR014743">
    <property type="entry name" value="Cl-channel_core"/>
</dbReference>
<feature type="transmembrane region" description="Helical" evidence="6">
    <location>
        <begin position="335"/>
        <end position="357"/>
    </location>
</feature>
<dbReference type="PANTHER" id="PTHR43427">
    <property type="entry name" value="CHLORIDE CHANNEL PROTEIN CLC-E"/>
    <property type="match status" value="1"/>
</dbReference>
<evidence type="ECO:0000256" key="6">
    <source>
        <dbReference type="SAM" id="Phobius"/>
    </source>
</evidence>
<dbReference type="Gene3D" id="1.10.3080.10">
    <property type="entry name" value="Clc chloride channel"/>
    <property type="match status" value="1"/>
</dbReference>
<dbReference type="RefSeq" id="WP_120369522.1">
    <property type="nucleotide sequence ID" value="NZ_BKYM01000010.1"/>
</dbReference>
<dbReference type="AlphaFoldDB" id="A0A3A8EL11"/>
<evidence type="ECO:0000256" key="3">
    <source>
        <dbReference type="ARBA" id="ARBA00022989"/>
    </source>
</evidence>
<feature type="transmembrane region" description="Helical" evidence="6">
    <location>
        <begin position="259"/>
        <end position="278"/>
    </location>
</feature>
<dbReference type="Pfam" id="PF00654">
    <property type="entry name" value="Voltage_CLC"/>
    <property type="match status" value="1"/>
</dbReference>
<name>A0A3A8EL11_9GAMM</name>
<dbReference type="Proteomes" id="UP000269001">
    <property type="component" value="Unassembled WGS sequence"/>
</dbReference>
<feature type="transmembrane region" description="Helical" evidence="6">
    <location>
        <begin position="146"/>
        <end position="171"/>
    </location>
</feature>